<comment type="caution">
    <text evidence="1">The sequence shown here is derived from an EMBL/GenBank/DDBJ whole genome shotgun (WGS) entry which is preliminary data.</text>
</comment>
<keyword evidence="2" id="KW-1185">Reference proteome</keyword>
<reference evidence="1 2" key="1">
    <citation type="journal article" date="2024" name="G3 (Bethesda)">
        <title>Genome assembly of Hibiscus sabdariffa L. provides insights into metabolisms of medicinal natural products.</title>
        <authorList>
            <person name="Kim T."/>
        </authorList>
    </citation>
    <scope>NUCLEOTIDE SEQUENCE [LARGE SCALE GENOMIC DNA]</scope>
    <source>
        <strain evidence="1">TK-2024</strain>
        <tissue evidence="1">Old leaves</tissue>
    </source>
</reference>
<dbReference type="Proteomes" id="UP001472677">
    <property type="component" value="Unassembled WGS sequence"/>
</dbReference>
<gene>
    <name evidence="1" type="ORF">V6N12_045879</name>
</gene>
<protein>
    <recommendedName>
        <fullName evidence="3">Reverse transcriptase zinc-binding domain-containing protein</fullName>
    </recommendedName>
</protein>
<evidence type="ECO:0000313" key="1">
    <source>
        <dbReference type="EMBL" id="KAK8593806.1"/>
    </source>
</evidence>
<organism evidence="1 2">
    <name type="scientific">Hibiscus sabdariffa</name>
    <name type="common">roselle</name>
    <dbReference type="NCBI Taxonomy" id="183260"/>
    <lineage>
        <taxon>Eukaryota</taxon>
        <taxon>Viridiplantae</taxon>
        <taxon>Streptophyta</taxon>
        <taxon>Embryophyta</taxon>
        <taxon>Tracheophyta</taxon>
        <taxon>Spermatophyta</taxon>
        <taxon>Magnoliopsida</taxon>
        <taxon>eudicotyledons</taxon>
        <taxon>Gunneridae</taxon>
        <taxon>Pentapetalae</taxon>
        <taxon>rosids</taxon>
        <taxon>malvids</taxon>
        <taxon>Malvales</taxon>
        <taxon>Malvaceae</taxon>
        <taxon>Malvoideae</taxon>
        <taxon>Hibiscus</taxon>
    </lineage>
</organism>
<name>A0ABR2G3Z4_9ROSI</name>
<dbReference type="EMBL" id="JBBPBM010000003">
    <property type="protein sequence ID" value="KAK8593806.1"/>
    <property type="molecule type" value="Genomic_DNA"/>
</dbReference>
<evidence type="ECO:0008006" key="3">
    <source>
        <dbReference type="Google" id="ProtNLM"/>
    </source>
</evidence>
<accession>A0ABR2G3Z4</accession>
<sequence>MECFRRNLTLNCGCTVCGDAQKNMDHIFRRCPVALSIWFPLIREDKVEEFFSLDFKQWLFVNLSNVEGFGRDRVHWDVLFGFLLWNLWRKRNEWVFSDQDWSGEPVLQRVLRMQHEAIAARPTLASDRSLRSTNVGVPAVG</sequence>
<evidence type="ECO:0000313" key="2">
    <source>
        <dbReference type="Proteomes" id="UP001472677"/>
    </source>
</evidence>
<proteinExistence type="predicted"/>